<gene>
    <name evidence="2" type="ORF">GF068_39800</name>
</gene>
<dbReference type="OrthoDB" id="5521584at2"/>
<dbReference type="AlphaFoldDB" id="A0A6N7QAX2"/>
<feature type="chain" id="PRO_5026695266" description="DUF5050 domain-containing protein" evidence="1">
    <location>
        <begin position="25"/>
        <end position="516"/>
    </location>
</feature>
<dbReference type="EMBL" id="WJIE01000023">
    <property type="protein sequence ID" value="MRG98011.1"/>
    <property type="molecule type" value="Genomic_DNA"/>
</dbReference>
<name>A0A6N7QAX2_9BACT</name>
<sequence>MTSAHRTTVRAALVFFALAGVLGAACKPEERNYEGDGCPEGKRECDGDPTTVCETDVATDAENCGACKNTCDFPNGAGTCEAGVCELTTCDPGRLDCDDFADNGCETNPLTSYDHCGACDNTCAASKAVTACVQGVCEIAQCFEDFEDCDGQAATGCEADLTSSNEHCGGCNQPCTSDSSGTVGCVSSVCKVINCATGFDDCNGLTNDGCEQDLLADPKHCGACGHDCDGGACVGGACQSVVLGKAPLGSGAAEITIDASFVYSGPAPGMSGPTFRVPLGGGSVTTLGGLGFGGVLSMWVNGAGLFVGYQNNSVTHILLDGGSSKTYSGSQSARGVVATLTDVYWTNGNTIRTGKVGDGSSNGYLCCYNNGVMGLALDATHLYWTTGVGEVYRAPIGVESPQLLVASGVGGASDLLVDATHVYWISSMGIHRVPTTGGEQTVLATEGPSVRGIALDEARVYWTIEDKGEIRAMPKDGSAAPVTVIAGQPQPWGIAVTSTSIYWANRGTGEILKIAK</sequence>
<accession>A0A6N7QAX2</accession>
<dbReference type="Proteomes" id="UP000440224">
    <property type="component" value="Unassembled WGS sequence"/>
</dbReference>
<comment type="caution">
    <text evidence="2">The sequence shown here is derived from an EMBL/GenBank/DDBJ whole genome shotgun (WGS) entry which is preliminary data.</text>
</comment>
<keyword evidence="3" id="KW-1185">Reference proteome</keyword>
<dbReference type="SUPFAM" id="SSF63825">
    <property type="entry name" value="YWTD domain"/>
    <property type="match status" value="1"/>
</dbReference>
<proteinExistence type="predicted"/>
<protein>
    <recommendedName>
        <fullName evidence="4">DUF5050 domain-containing protein</fullName>
    </recommendedName>
</protein>
<dbReference type="PROSITE" id="PS51257">
    <property type="entry name" value="PROKAR_LIPOPROTEIN"/>
    <property type="match status" value="1"/>
</dbReference>
<dbReference type="InterPro" id="IPR011042">
    <property type="entry name" value="6-blade_b-propeller_TolB-like"/>
</dbReference>
<feature type="signal peptide" evidence="1">
    <location>
        <begin position="1"/>
        <end position="24"/>
    </location>
</feature>
<evidence type="ECO:0000256" key="1">
    <source>
        <dbReference type="SAM" id="SignalP"/>
    </source>
</evidence>
<evidence type="ECO:0000313" key="3">
    <source>
        <dbReference type="Proteomes" id="UP000440224"/>
    </source>
</evidence>
<dbReference type="Gene3D" id="2.120.10.30">
    <property type="entry name" value="TolB, C-terminal domain"/>
    <property type="match status" value="1"/>
</dbReference>
<reference evidence="2 3" key="1">
    <citation type="submission" date="2019-10" db="EMBL/GenBank/DDBJ databases">
        <title>A soil myxobacterium in the family Polyangiaceae.</title>
        <authorList>
            <person name="Li Y."/>
            <person name="Wang J."/>
        </authorList>
    </citation>
    <scope>NUCLEOTIDE SEQUENCE [LARGE SCALE GENOMIC DNA]</scope>
    <source>
        <strain evidence="2 3">DSM 14734</strain>
    </source>
</reference>
<keyword evidence="1" id="KW-0732">Signal</keyword>
<evidence type="ECO:0008006" key="4">
    <source>
        <dbReference type="Google" id="ProtNLM"/>
    </source>
</evidence>
<organism evidence="2 3">
    <name type="scientific">Polyangium spumosum</name>
    <dbReference type="NCBI Taxonomy" id="889282"/>
    <lineage>
        <taxon>Bacteria</taxon>
        <taxon>Pseudomonadati</taxon>
        <taxon>Myxococcota</taxon>
        <taxon>Polyangia</taxon>
        <taxon>Polyangiales</taxon>
        <taxon>Polyangiaceae</taxon>
        <taxon>Polyangium</taxon>
    </lineage>
</organism>
<dbReference type="RefSeq" id="WP_153824777.1">
    <property type="nucleotide sequence ID" value="NZ_WJIE01000023.1"/>
</dbReference>
<evidence type="ECO:0000313" key="2">
    <source>
        <dbReference type="EMBL" id="MRG98011.1"/>
    </source>
</evidence>